<evidence type="ECO:0000313" key="14">
    <source>
        <dbReference type="EMBL" id="GGY41341.1"/>
    </source>
</evidence>
<dbReference type="EMBL" id="BMUU01000006">
    <property type="protein sequence ID" value="GGY41341.1"/>
    <property type="molecule type" value="Genomic_DNA"/>
</dbReference>
<evidence type="ECO:0000313" key="15">
    <source>
        <dbReference type="Proteomes" id="UP000600946"/>
    </source>
</evidence>
<feature type="binding site" evidence="11">
    <location>
        <position position="64"/>
    </location>
    <ligand>
        <name>[4Fe-4S] cluster</name>
        <dbReference type="ChEBI" id="CHEBI:49883"/>
    </ligand>
</feature>
<evidence type="ECO:0000256" key="4">
    <source>
        <dbReference type="ARBA" id="ARBA00022723"/>
    </source>
</evidence>
<sequence>MYMPTTVADRAFVLRAAGTVARAVEKWKGVVVVLAWSERAMCGQGDADALFAEGTRQHDATALCMKCPVRTECLAHALDQRIEFGVWGGMTERERRALLRRRPGVASWRSLLETARTEHTDLARDRAPGPRREPGAAHQDTRRTSASVYTPS</sequence>
<dbReference type="InterPro" id="IPR034768">
    <property type="entry name" value="4FE4S_WBL"/>
</dbReference>
<evidence type="ECO:0000256" key="1">
    <source>
        <dbReference type="ARBA" id="ARBA00004496"/>
    </source>
</evidence>
<evidence type="ECO:0000256" key="3">
    <source>
        <dbReference type="ARBA" id="ARBA00022485"/>
    </source>
</evidence>
<dbReference type="InterPro" id="IPR003482">
    <property type="entry name" value="Whib"/>
</dbReference>
<evidence type="ECO:0000256" key="11">
    <source>
        <dbReference type="HAMAP-Rule" id="MF_01479"/>
    </source>
</evidence>
<feature type="region of interest" description="Disordered" evidence="12">
    <location>
        <begin position="117"/>
        <end position="152"/>
    </location>
</feature>
<feature type="binding site" evidence="11">
    <location>
        <position position="67"/>
    </location>
    <ligand>
        <name>[4Fe-4S] cluster</name>
        <dbReference type="ChEBI" id="CHEBI:49883"/>
    </ligand>
</feature>
<evidence type="ECO:0000256" key="12">
    <source>
        <dbReference type="SAM" id="MobiDB-lite"/>
    </source>
</evidence>
<comment type="function">
    <text evidence="11">Acts as a transcriptional regulator. Probably redox-responsive. The apo- but not holo-form probably binds DNA.</text>
</comment>
<feature type="domain" description="4Fe-4S Wbl-type" evidence="13">
    <location>
        <begin position="41"/>
        <end position="97"/>
    </location>
</feature>
<comment type="PTM">
    <text evidence="11">The Fe-S cluster can be nitrosylated by nitric oxide (NO).</text>
</comment>
<keyword evidence="6 11" id="KW-0411">Iron-sulfur</keyword>
<evidence type="ECO:0000256" key="9">
    <source>
        <dbReference type="ARBA" id="ARBA00023157"/>
    </source>
</evidence>
<keyword evidence="4 11" id="KW-0479">Metal-binding</keyword>
<keyword evidence="5 11" id="KW-0408">Iron</keyword>
<comment type="similarity">
    <text evidence="2 11">Belongs to the WhiB family.</text>
</comment>
<dbReference type="Pfam" id="PF02467">
    <property type="entry name" value="Whib"/>
    <property type="match status" value="1"/>
</dbReference>
<evidence type="ECO:0000256" key="8">
    <source>
        <dbReference type="ARBA" id="ARBA00023125"/>
    </source>
</evidence>
<comment type="cofactor">
    <cofactor evidence="11">
        <name>[4Fe-4S] cluster</name>
        <dbReference type="ChEBI" id="CHEBI:49883"/>
    </cofactor>
    <text evidence="11">Binds 1 [4Fe-4S] cluster per subunit. Following nitrosylation of the [4Fe-4S] cluster binds 1 [4Fe-8(NO)] cluster per subunit.</text>
</comment>
<keyword evidence="3 11" id="KW-0004">4Fe-4S</keyword>
<reference evidence="15" key="1">
    <citation type="journal article" date="2019" name="Int. J. Syst. Evol. Microbiol.">
        <title>The Global Catalogue of Microorganisms (GCM) 10K type strain sequencing project: providing services to taxonomists for standard genome sequencing and annotation.</title>
        <authorList>
            <consortium name="The Broad Institute Genomics Platform"/>
            <consortium name="The Broad Institute Genome Sequencing Center for Infectious Disease"/>
            <person name="Wu L."/>
            <person name="Ma J."/>
        </authorList>
    </citation>
    <scope>NUCLEOTIDE SEQUENCE [LARGE SCALE GENOMIC DNA]</scope>
    <source>
        <strain evidence="15">JCM 4594</strain>
    </source>
</reference>
<evidence type="ECO:0000256" key="6">
    <source>
        <dbReference type="ARBA" id="ARBA00023014"/>
    </source>
</evidence>
<evidence type="ECO:0000256" key="7">
    <source>
        <dbReference type="ARBA" id="ARBA00023015"/>
    </source>
</evidence>
<feature type="binding site" evidence="11">
    <location>
        <position position="42"/>
    </location>
    <ligand>
        <name>[4Fe-4S] cluster</name>
        <dbReference type="ChEBI" id="CHEBI:49883"/>
    </ligand>
</feature>
<comment type="subcellular location">
    <subcellularLocation>
        <location evidence="1 11">Cytoplasm</location>
    </subcellularLocation>
</comment>
<dbReference type="PROSITE" id="PS51674">
    <property type="entry name" value="4FE4S_WBL"/>
    <property type="match status" value="1"/>
</dbReference>
<keyword evidence="8 11" id="KW-0238">DNA-binding</keyword>
<protein>
    <recommendedName>
        <fullName evidence="11">Transcriptional regulator WhiB</fullName>
    </recommendedName>
</protein>
<comment type="caution">
    <text evidence="14">The sequence shown here is derived from an EMBL/GenBank/DDBJ whole genome shotgun (WGS) entry which is preliminary data.</text>
</comment>
<dbReference type="Proteomes" id="UP000600946">
    <property type="component" value="Unassembled WGS sequence"/>
</dbReference>
<keyword evidence="9 11" id="KW-1015">Disulfide bond</keyword>
<keyword evidence="7 11" id="KW-0805">Transcription regulation</keyword>
<feature type="compositionally biased region" description="Basic and acidic residues" evidence="12">
    <location>
        <begin position="117"/>
        <end position="143"/>
    </location>
</feature>
<keyword evidence="15" id="KW-1185">Reference proteome</keyword>
<name>A0ABQ3ABI9_9ACTN</name>
<accession>A0ABQ3ABI9</accession>
<keyword evidence="11" id="KW-0963">Cytoplasm</keyword>
<feature type="binding site" evidence="11">
    <location>
        <position position="73"/>
    </location>
    <ligand>
        <name>[4Fe-4S] cluster</name>
        <dbReference type="ChEBI" id="CHEBI:49883"/>
    </ligand>
</feature>
<dbReference type="HAMAP" id="MF_01479">
    <property type="entry name" value="WhiB"/>
    <property type="match status" value="1"/>
</dbReference>
<dbReference type="PANTHER" id="PTHR38839:SF7">
    <property type="entry name" value="TRANSCRIPTIONAL REGULATOR WHIB4"/>
    <property type="match status" value="1"/>
</dbReference>
<evidence type="ECO:0000256" key="5">
    <source>
        <dbReference type="ARBA" id="ARBA00023004"/>
    </source>
</evidence>
<evidence type="ECO:0000256" key="10">
    <source>
        <dbReference type="ARBA" id="ARBA00023163"/>
    </source>
</evidence>
<evidence type="ECO:0000259" key="13">
    <source>
        <dbReference type="PROSITE" id="PS51674"/>
    </source>
</evidence>
<proteinExistence type="inferred from homology"/>
<evidence type="ECO:0000256" key="2">
    <source>
        <dbReference type="ARBA" id="ARBA00006597"/>
    </source>
</evidence>
<keyword evidence="10 11" id="KW-0804">Transcription</keyword>
<organism evidence="14 15">
    <name type="scientific">Streptomyces xanthochromogenes</name>
    <dbReference type="NCBI Taxonomy" id="67384"/>
    <lineage>
        <taxon>Bacteria</taxon>
        <taxon>Bacillati</taxon>
        <taxon>Actinomycetota</taxon>
        <taxon>Actinomycetes</taxon>
        <taxon>Kitasatosporales</taxon>
        <taxon>Streptomycetaceae</taxon>
        <taxon>Streptomyces</taxon>
    </lineage>
</organism>
<dbReference type="PANTHER" id="PTHR38839">
    <property type="entry name" value="TRANSCRIPTIONAL REGULATOR WHID-RELATED"/>
    <property type="match status" value="1"/>
</dbReference>
<comment type="PTM">
    <text evidence="11">Upon Fe-S cluster removal intramolecular disulfide bonds are formed.</text>
</comment>
<gene>
    <name evidence="11" type="primary">whiB</name>
    <name evidence="14" type="ORF">GCM10010326_39350</name>
</gene>